<organism evidence="1 2">
    <name type="scientific">Amycolatopsis saalfeldensis</name>
    <dbReference type="NCBI Taxonomy" id="394193"/>
    <lineage>
        <taxon>Bacteria</taxon>
        <taxon>Bacillati</taxon>
        <taxon>Actinomycetota</taxon>
        <taxon>Actinomycetes</taxon>
        <taxon>Pseudonocardiales</taxon>
        <taxon>Pseudonocardiaceae</taxon>
        <taxon>Amycolatopsis</taxon>
    </lineage>
</organism>
<dbReference type="AlphaFoldDB" id="A0A1H8QBQ1"/>
<evidence type="ECO:0000313" key="2">
    <source>
        <dbReference type="Proteomes" id="UP000198582"/>
    </source>
</evidence>
<gene>
    <name evidence="1" type="ORF">SAMN04489732_101283</name>
</gene>
<dbReference type="Proteomes" id="UP000198582">
    <property type="component" value="Unassembled WGS sequence"/>
</dbReference>
<reference evidence="1 2" key="1">
    <citation type="submission" date="2016-10" db="EMBL/GenBank/DDBJ databases">
        <authorList>
            <person name="de Groot N.N."/>
        </authorList>
    </citation>
    <scope>NUCLEOTIDE SEQUENCE [LARGE SCALE GENOMIC DNA]</scope>
    <source>
        <strain evidence="1 2">DSM 44993</strain>
    </source>
</reference>
<protein>
    <submittedName>
        <fullName evidence="1">Uncharacterized protein</fullName>
    </submittedName>
</protein>
<sequence length="236" mass="25256">MPITLATFGDHHAPADSRTIQLMDRTSGEPVEAVLVDRRSGSRAWFFPWVRALVKGCGSVTRCPQRTDRAAAGKRWSEWDGGGWGGWVEPTAVAVVTGAVAVGVAGTTGWRQPRWLGGCGWCGWASWGGWVEAGVAGLVGVAGMAGRKQPERAWSLGWLEFVGRRNPERLWWLEQRCSRAGWGRAIGVVREAGRNLLAWCGLSERLGPHGEFVGVEGIPVWVGEGCGGGGVVGVGR</sequence>
<proteinExistence type="predicted"/>
<dbReference type="EMBL" id="FOEF01000001">
    <property type="protein sequence ID" value="SEO51438.1"/>
    <property type="molecule type" value="Genomic_DNA"/>
</dbReference>
<name>A0A1H8QBQ1_9PSEU</name>
<evidence type="ECO:0000313" key="1">
    <source>
        <dbReference type="EMBL" id="SEO51438.1"/>
    </source>
</evidence>
<keyword evidence="2" id="KW-1185">Reference proteome</keyword>
<accession>A0A1H8QBQ1</accession>